<name>A0A8J5X4Z7_DIALT</name>
<dbReference type="AlphaFoldDB" id="A0A8J5X4Z7"/>
<evidence type="ECO:0000313" key="2">
    <source>
        <dbReference type="EMBL" id="KAG8458491.1"/>
    </source>
</evidence>
<sequence length="128" mass="13494">MAGGVAPGVSGAGGASSVDASPSPRPRPPCSPRRALPSPPPATPSARLTRAVGSTSCASSRTPRRRSCAGWTSWSSSALSALWFSEDELARIFSNVRQVREVSLHKDLVTRMLARWDPASQCVSHVIL</sequence>
<dbReference type="EMBL" id="JAGTXO010000050">
    <property type="protein sequence ID" value="KAG8458491.1"/>
    <property type="molecule type" value="Genomic_DNA"/>
</dbReference>
<feature type="compositionally biased region" description="Pro residues" evidence="1">
    <location>
        <begin position="23"/>
        <end position="43"/>
    </location>
</feature>
<proteinExistence type="predicted"/>
<keyword evidence="3" id="KW-1185">Reference proteome</keyword>
<gene>
    <name evidence="2" type="ORF">KFE25_003026</name>
</gene>
<evidence type="ECO:0000313" key="3">
    <source>
        <dbReference type="Proteomes" id="UP000751190"/>
    </source>
</evidence>
<reference evidence="2" key="1">
    <citation type="submission" date="2021-05" db="EMBL/GenBank/DDBJ databases">
        <title>The genome of the haptophyte Pavlova lutheri (Diacronema luteri, Pavlovales) - a model for lipid biosynthesis in eukaryotic algae.</title>
        <authorList>
            <person name="Hulatt C.J."/>
            <person name="Posewitz M.C."/>
        </authorList>
    </citation>
    <scope>NUCLEOTIDE SEQUENCE</scope>
    <source>
        <strain evidence="2">NIVA-4/92</strain>
    </source>
</reference>
<feature type="region of interest" description="Disordered" evidence="1">
    <location>
        <begin position="1"/>
        <end position="68"/>
    </location>
</feature>
<organism evidence="2 3">
    <name type="scientific">Diacronema lutheri</name>
    <name type="common">Unicellular marine alga</name>
    <name type="synonym">Monochrysis lutheri</name>
    <dbReference type="NCBI Taxonomy" id="2081491"/>
    <lineage>
        <taxon>Eukaryota</taxon>
        <taxon>Haptista</taxon>
        <taxon>Haptophyta</taxon>
        <taxon>Pavlovophyceae</taxon>
        <taxon>Pavlovales</taxon>
        <taxon>Pavlovaceae</taxon>
        <taxon>Diacronema</taxon>
    </lineage>
</organism>
<comment type="caution">
    <text evidence="2">The sequence shown here is derived from an EMBL/GenBank/DDBJ whole genome shotgun (WGS) entry which is preliminary data.</text>
</comment>
<feature type="compositionally biased region" description="Gly residues" evidence="1">
    <location>
        <begin position="1"/>
        <end position="14"/>
    </location>
</feature>
<feature type="compositionally biased region" description="Polar residues" evidence="1">
    <location>
        <begin position="52"/>
        <end position="61"/>
    </location>
</feature>
<protein>
    <submittedName>
        <fullName evidence="2">Uncharacterized protein</fullName>
    </submittedName>
</protein>
<evidence type="ECO:0000256" key="1">
    <source>
        <dbReference type="SAM" id="MobiDB-lite"/>
    </source>
</evidence>
<dbReference type="Proteomes" id="UP000751190">
    <property type="component" value="Unassembled WGS sequence"/>
</dbReference>
<accession>A0A8J5X4Z7</accession>